<dbReference type="PRINTS" id="PR00344">
    <property type="entry name" value="BCTRLSENSOR"/>
</dbReference>
<dbReference type="SUPFAM" id="SSF52172">
    <property type="entry name" value="CheY-like"/>
    <property type="match status" value="1"/>
</dbReference>
<dbReference type="InParanoid" id="A0A0D2HUK0"/>
<evidence type="ECO:0000256" key="2">
    <source>
        <dbReference type="ARBA" id="ARBA00012438"/>
    </source>
</evidence>
<dbReference type="InterPro" id="IPR036097">
    <property type="entry name" value="HisK_dim/P_sf"/>
</dbReference>
<name>A0A0D2HUK0_9BACT</name>
<feature type="domain" description="Histidine kinase" evidence="5">
    <location>
        <begin position="26"/>
        <end position="249"/>
    </location>
</feature>
<dbReference type="InterPro" id="IPR001789">
    <property type="entry name" value="Sig_transdc_resp-reg_receiver"/>
</dbReference>
<dbReference type="InterPro" id="IPR004358">
    <property type="entry name" value="Sig_transdc_His_kin-like_C"/>
</dbReference>
<dbReference type="InterPro" id="IPR003661">
    <property type="entry name" value="HisK_dim/P_dom"/>
</dbReference>
<dbReference type="CDD" id="cd00082">
    <property type="entry name" value="HisKA"/>
    <property type="match status" value="1"/>
</dbReference>
<dbReference type="Gene3D" id="3.40.50.2300">
    <property type="match status" value="1"/>
</dbReference>
<evidence type="ECO:0000259" key="6">
    <source>
        <dbReference type="PROSITE" id="PS50110"/>
    </source>
</evidence>
<dbReference type="SMART" id="SM00387">
    <property type="entry name" value="HATPase_c"/>
    <property type="match status" value="1"/>
</dbReference>
<dbReference type="Gene3D" id="3.30.565.10">
    <property type="entry name" value="Histidine kinase-like ATPase, C-terminal domain"/>
    <property type="match status" value="1"/>
</dbReference>
<dbReference type="Pfam" id="PF00072">
    <property type="entry name" value="Response_reg"/>
    <property type="match status" value="1"/>
</dbReference>
<dbReference type="Pfam" id="PF00512">
    <property type="entry name" value="HisKA"/>
    <property type="match status" value="1"/>
</dbReference>
<comment type="caution">
    <text evidence="7">The sequence shown here is derived from an EMBL/GenBank/DDBJ whole genome shotgun (WGS) entry which is preliminary data.</text>
</comment>
<dbReference type="EC" id="2.7.13.3" evidence="2"/>
<dbReference type="SUPFAM" id="SSF47384">
    <property type="entry name" value="Homodimeric domain of signal transducing histidine kinase"/>
    <property type="match status" value="1"/>
</dbReference>
<reference evidence="7 8" key="1">
    <citation type="submission" date="2013-11" db="EMBL/GenBank/DDBJ databases">
        <title>Metagenomic analysis of a methanogenic consortium involved in long chain n-alkane degradation.</title>
        <authorList>
            <person name="Davidova I.A."/>
            <person name="Callaghan A.V."/>
            <person name="Wawrik B."/>
            <person name="Pruitt S."/>
            <person name="Marks C."/>
            <person name="Duncan K.E."/>
            <person name="Suflita J.M."/>
        </authorList>
    </citation>
    <scope>NUCLEOTIDE SEQUENCE [LARGE SCALE GENOMIC DNA]</scope>
    <source>
        <strain evidence="7 8">SPR</strain>
    </source>
</reference>
<dbReference type="PROSITE" id="PS50110">
    <property type="entry name" value="RESPONSE_REGULATORY"/>
    <property type="match status" value="1"/>
</dbReference>
<keyword evidence="8" id="KW-1185">Reference proteome</keyword>
<dbReference type="PANTHER" id="PTHR43065">
    <property type="entry name" value="SENSOR HISTIDINE KINASE"/>
    <property type="match status" value="1"/>
</dbReference>
<dbReference type="SMART" id="SM00388">
    <property type="entry name" value="HisKA"/>
    <property type="match status" value="1"/>
</dbReference>
<dbReference type="GO" id="GO:0000155">
    <property type="term" value="F:phosphorelay sensor kinase activity"/>
    <property type="evidence" value="ECO:0007669"/>
    <property type="project" value="InterPro"/>
</dbReference>
<dbReference type="Proteomes" id="UP000032233">
    <property type="component" value="Unassembled WGS sequence"/>
</dbReference>
<dbReference type="AlphaFoldDB" id="A0A0D2HUK0"/>
<comment type="catalytic activity">
    <reaction evidence="1">
        <text>ATP + protein L-histidine = ADP + protein N-phospho-L-histidine.</text>
        <dbReference type="EC" id="2.7.13.3"/>
    </reaction>
</comment>
<dbReference type="PROSITE" id="PS50109">
    <property type="entry name" value="HIS_KIN"/>
    <property type="match status" value="1"/>
</dbReference>
<sequence>MSEQKRLEEQVRQSQKMESIGTLAGGVAHDFNNILFAIIGYTELALAELPQLSPVRDNLDHVLESSLRASDLVSQLLAFGRKQVLKVKTFAINDLINQNQAMLHRIIGEDVELKTVLGEDAGYVRADFNQIEQVLLNLIANARDALPDGGVIIIETEKVYLDESYAVNHPEAEPGDYVMLAVNDNGLGIDASIIDKIFDPFFTTREMGKGTGMGLATVHGIVKQHGGTIYVYSEPGQGASFKVYLPFFEREKDVFAKEAEPKGIVTGSETILLVEDEQVVRDFVAKALQKLGYHVIGAENGPEALELVDKTEEKIDLLLTDVIMPRMNGKELYDRLRQKDPELKVLFISGYSSNVIAHHGVLDAEVDLIQKPITIASLSTKLRRVLAG</sequence>
<feature type="modified residue" description="4-aspartylphosphate" evidence="4">
    <location>
        <position position="321"/>
    </location>
</feature>
<protein>
    <recommendedName>
        <fullName evidence="2">histidine kinase</fullName>
        <ecNumber evidence="2">2.7.13.3</ecNumber>
    </recommendedName>
</protein>
<proteinExistence type="predicted"/>
<dbReference type="Pfam" id="PF02518">
    <property type="entry name" value="HATPase_c"/>
    <property type="match status" value="1"/>
</dbReference>
<evidence type="ECO:0000256" key="4">
    <source>
        <dbReference type="PROSITE-ProRule" id="PRU00169"/>
    </source>
</evidence>
<evidence type="ECO:0000256" key="3">
    <source>
        <dbReference type="ARBA" id="ARBA00022553"/>
    </source>
</evidence>
<dbReference type="InterPro" id="IPR011006">
    <property type="entry name" value="CheY-like_superfamily"/>
</dbReference>
<evidence type="ECO:0000313" key="8">
    <source>
        <dbReference type="Proteomes" id="UP000032233"/>
    </source>
</evidence>
<feature type="domain" description="Response regulatory" evidence="6">
    <location>
        <begin position="270"/>
        <end position="386"/>
    </location>
</feature>
<dbReference type="STRING" id="1429043.X474_08645"/>
<keyword evidence="3 4" id="KW-0597">Phosphoprotein</keyword>
<evidence type="ECO:0000256" key="1">
    <source>
        <dbReference type="ARBA" id="ARBA00000085"/>
    </source>
</evidence>
<evidence type="ECO:0000313" key="7">
    <source>
        <dbReference type="EMBL" id="KIX14118.1"/>
    </source>
</evidence>
<evidence type="ECO:0000259" key="5">
    <source>
        <dbReference type="PROSITE" id="PS50109"/>
    </source>
</evidence>
<dbReference type="InterPro" id="IPR036890">
    <property type="entry name" value="HATPase_C_sf"/>
</dbReference>
<dbReference type="SUPFAM" id="SSF55874">
    <property type="entry name" value="ATPase domain of HSP90 chaperone/DNA topoisomerase II/histidine kinase"/>
    <property type="match status" value="1"/>
</dbReference>
<dbReference type="Gene3D" id="1.10.287.130">
    <property type="match status" value="1"/>
</dbReference>
<dbReference type="InterPro" id="IPR005467">
    <property type="entry name" value="His_kinase_dom"/>
</dbReference>
<dbReference type="InterPro" id="IPR003594">
    <property type="entry name" value="HATPase_dom"/>
</dbReference>
<accession>A0A0D2HUK0</accession>
<dbReference type="SMART" id="SM00448">
    <property type="entry name" value="REC"/>
    <property type="match status" value="1"/>
</dbReference>
<gene>
    <name evidence="7" type="ORF">X474_08645</name>
</gene>
<dbReference type="EMBL" id="AZAC01000011">
    <property type="protein sequence ID" value="KIX14118.1"/>
    <property type="molecule type" value="Genomic_DNA"/>
</dbReference>
<organism evidence="7 8">
    <name type="scientific">Dethiosulfatarculus sandiegensis</name>
    <dbReference type="NCBI Taxonomy" id="1429043"/>
    <lineage>
        <taxon>Bacteria</taxon>
        <taxon>Pseudomonadati</taxon>
        <taxon>Thermodesulfobacteriota</taxon>
        <taxon>Desulfarculia</taxon>
        <taxon>Desulfarculales</taxon>
        <taxon>Desulfarculaceae</taxon>
        <taxon>Dethiosulfatarculus</taxon>
    </lineage>
</organism>
<dbReference type="PANTHER" id="PTHR43065:SF42">
    <property type="entry name" value="TWO-COMPONENT SENSOR PPRA"/>
    <property type="match status" value="1"/>
</dbReference>